<proteinExistence type="predicted"/>
<sequence>MRNRQHYSNDDKSPLIDLLNCIVCSQTMKIEKSSPDADGMDIIQYRCGRCDRIERVRLFRRTRDALG</sequence>
<evidence type="ECO:0000313" key="2">
    <source>
        <dbReference type="Proteomes" id="UP000190675"/>
    </source>
</evidence>
<protein>
    <submittedName>
        <fullName evidence="1">Uncharacterized protein</fullName>
    </submittedName>
</protein>
<dbReference type="Proteomes" id="UP000190675">
    <property type="component" value="Chromosome I"/>
</dbReference>
<dbReference type="AlphaFoldDB" id="A0A1M5PVP9"/>
<organism evidence="1 2">
    <name type="scientific">Bradyrhizobium erythrophlei</name>
    <dbReference type="NCBI Taxonomy" id="1437360"/>
    <lineage>
        <taxon>Bacteria</taxon>
        <taxon>Pseudomonadati</taxon>
        <taxon>Pseudomonadota</taxon>
        <taxon>Alphaproteobacteria</taxon>
        <taxon>Hyphomicrobiales</taxon>
        <taxon>Nitrobacteraceae</taxon>
        <taxon>Bradyrhizobium</taxon>
    </lineage>
</organism>
<accession>A0A1M5PVP9</accession>
<evidence type="ECO:0000313" key="1">
    <source>
        <dbReference type="EMBL" id="SHH05955.1"/>
    </source>
</evidence>
<name>A0A1M5PVP9_9BRAD</name>
<gene>
    <name evidence="1" type="ORF">SAMN05444169_5511</name>
</gene>
<dbReference type="EMBL" id="LT670818">
    <property type="protein sequence ID" value="SHH05955.1"/>
    <property type="molecule type" value="Genomic_DNA"/>
</dbReference>
<reference evidence="1 2" key="1">
    <citation type="submission" date="2016-11" db="EMBL/GenBank/DDBJ databases">
        <authorList>
            <person name="Jaros S."/>
            <person name="Januszkiewicz K."/>
            <person name="Wedrychowicz H."/>
        </authorList>
    </citation>
    <scope>NUCLEOTIDE SEQUENCE [LARGE SCALE GENOMIC DNA]</scope>
    <source>
        <strain evidence="1 2">GAS242</strain>
    </source>
</reference>